<gene>
    <name evidence="3" type="ORF">OIU84_017166</name>
</gene>
<reference evidence="3 4" key="1">
    <citation type="journal article" date="2023" name="Int. J. Mol. Sci.">
        <title>De Novo Assembly and Annotation of 11 Diverse Shrub Willow (Salix) Genomes Reveals Novel Gene Organization in Sex-Linked Regions.</title>
        <authorList>
            <person name="Hyden B."/>
            <person name="Feng K."/>
            <person name="Yates T.B."/>
            <person name="Jawdy S."/>
            <person name="Cereghino C."/>
            <person name="Smart L.B."/>
            <person name="Muchero W."/>
        </authorList>
    </citation>
    <scope>NUCLEOTIDE SEQUENCE [LARGE SCALE GENOMIC DNA]</scope>
    <source>
        <tissue evidence="3">Shoot tip</tissue>
    </source>
</reference>
<feature type="region of interest" description="Disordered" evidence="2">
    <location>
        <begin position="205"/>
        <end position="230"/>
    </location>
</feature>
<feature type="compositionally biased region" description="Low complexity" evidence="2">
    <location>
        <begin position="205"/>
        <end position="222"/>
    </location>
</feature>
<keyword evidence="4" id="KW-1185">Reference proteome</keyword>
<dbReference type="Gene3D" id="1.20.1260.60">
    <property type="entry name" value="Vacuolar protein sorting-associated protein Ist1"/>
    <property type="match status" value="1"/>
</dbReference>
<protein>
    <submittedName>
        <fullName evidence="3">Uncharacterized protein</fullName>
    </submittedName>
</protein>
<accession>A0AAD6L3J0</accession>
<evidence type="ECO:0000313" key="3">
    <source>
        <dbReference type="EMBL" id="KAJ6433417.1"/>
    </source>
</evidence>
<dbReference type="EMBL" id="JAPFFJ010000002">
    <property type="protein sequence ID" value="KAJ6433417.1"/>
    <property type="molecule type" value="Genomic_DNA"/>
</dbReference>
<dbReference type="PANTHER" id="PTHR12161:SF44">
    <property type="entry name" value="REGULATOR OF VPS4 ACTIVITY IN THE MVB PATHWAY PROTEIN"/>
    <property type="match status" value="1"/>
</dbReference>
<evidence type="ECO:0000256" key="2">
    <source>
        <dbReference type="SAM" id="MobiDB-lite"/>
    </source>
</evidence>
<sequence length="249" mass="28204">MLLCSLRPAMKTLHLTGLRFFSKMKILWRFTNCWMVSANSSSLTCHISAGTKYCGFRDCPNDINEAVSTLIFASARCGDIPELRGVRKVFGQRYGQRFEKTALELLPGNLVNFQVRERLSILSVPDDVKRSLVDDIAIDYCLRPGILALEYASELQQRKEEEQRENQVQDKDVQNNFSKIEESKREVLDGKDLEGKAIFIDSRSTSHTSSDSINSSIAQQSSLDTLESPTCNKAEKEDNFCRNAFTIEI</sequence>
<comment type="similarity">
    <text evidence="1">Belongs to the IST1 family.</text>
</comment>
<evidence type="ECO:0000313" key="4">
    <source>
        <dbReference type="Proteomes" id="UP001162972"/>
    </source>
</evidence>
<dbReference type="InterPro" id="IPR005061">
    <property type="entry name" value="Ist1"/>
</dbReference>
<organism evidence="3 4">
    <name type="scientific">Salix udensis</name>
    <dbReference type="NCBI Taxonomy" id="889485"/>
    <lineage>
        <taxon>Eukaryota</taxon>
        <taxon>Viridiplantae</taxon>
        <taxon>Streptophyta</taxon>
        <taxon>Embryophyta</taxon>
        <taxon>Tracheophyta</taxon>
        <taxon>Spermatophyta</taxon>
        <taxon>Magnoliopsida</taxon>
        <taxon>eudicotyledons</taxon>
        <taxon>Gunneridae</taxon>
        <taxon>Pentapetalae</taxon>
        <taxon>rosids</taxon>
        <taxon>fabids</taxon>
        <taxon>Malpighiales</taxon>
        <taxon>Salicaceae</taxon>
        <taxon>Saliceae</taxon>
        <taxon>Salix</taxon>
    </lineage>
</organism>
<dbReference type="PANTHER" id="PTHR12161">
    <property type="entry name" value="IST1 FAMILY MEMBER"/>
    <property type="match status" value="1"/>
</dbReference>
<comment type="caution">
    <text evidence="3">The sequence shown here is derived from an EMBL/GenBank/DDBJ whole genome shotgun (WGS) entry which is preliminary data.</text>
</comment>
<name>A0AAD6L3J0_9ROSI</name>
<dbReference type="AlphaFoldDB" id="A0AAD6L3J0"/>
<dbReference type="InterPro" id="IPR042277">
    <property type="entry name" value="IST1-like"/>
</dbReference>
<evidence type="ECO:0000256" key="1">
    <source>
        <dbReference type="ARBA" id="ARBA00005536"/>
    </source>
</evidence>
<dbReference type="Proteomes" id="UP001162972">
    <property type="component" value="Chromosome 13"/>
</dbReference>
<dbReference type="Pfam" id="PF03398">
    <property type="entry name" value="Ist1"/>
    <property type="match status" value="1"/>
</dbReference>
<dbReference type="GO" id="GO:0015031">
    <property type="term" value="P:protein transport"/>
    <property type="evidence" value="ECO:0007669"/>
    <property type="project" value="InterPro"/>
</dbReference>
<proteinExistence type="inferred from homology"/>